<dbReference type="AlphaFoldDB" id="A0A916TXL8"/>
<reference evidence="3" key="2">
    <citation type="submission" date="2020-09" db="EMBL/GenBank/DDBJ databases">
        <authorList>
            <person name="Sun Q."/>
            <person name="Zhou Y."/>
        </authorList>
    </citation>
    <scope>NUCLEOTIDE SEQUENCE</scope>
    <source>
        <strain evidence="3">CGMCC 1.12919</strain>
    </source>
</reference>
<dbReference type="PANTHER" id="PTHR44154:SF1">
    <property type="entry name" value="QUINONE OXIDOREDUCTASE"/>
    <property type="match status" value="1"/>
</dbReference>
<dbReference type="Gene3D" id="3.90.180.10">
    <property type="entry name" value="Medium-chain alcohol dehydrogenases, catalytic domain"/>
    <property type="match status" value="2"/>
</dbReference>
<dbReference type="CDD" id="cd08246">
    <property type="entry name" value="crotonyl_coA_red"/>
    <property type="match status" value="1"/>
</dbReference>
<dbReference type="Pfam" id="PF00107">
    <property type="entry name" value="ADH_zinc_N"/>
    <property type="match status" value="1"/>
</dbReference>
<dbReference type="InterPro" id="IPR020843">
    <property type="entry name" value="ER"/>
</dbReference>
<reference evidence="3" key="1">
    <citation type="journal article" date="2014" name="Int. J. Syst. Evol. Microbiol.">
        <title>Complete genome sequence of Corynebacterium casei LMG S-19264T (=DSM 44701T), isolated from a smear-ripened cheese.</title>
        <authorList>
            <consortium name="US DOE Joint Genome Institute (JGI-PGF)"/>
            <person name="Walter F."/>
            <person name="Albersmeier A."/>
            <person name="Kalinowski J."/>
            <person name="Ruckert C."/>
        </authorList>
    </citation>
    <scope>NUCLEOTIDE SEQUENCE</scope>
    <source>
        <strain evidence="3">CGMCC 1.12919</strain>
    </source>
</reference>
<dbReference type="Proteomes" id="UP000637002">
    <property type="component" value="Unassembled WGS sequence"/>
</dbReference>
<dbReference type="SUPFAM" id="SSF51735">
    <property type="entry name" value="NAD(P)-binding Rossmann-fold domains"/>
    <property type="match status" value="1"/>
</dbReference>
<dbReference type="InterPro" id="IPR010085">
    <property type="entry name" value="Crot_CoA_red"/>
</dbReference>
<comment type="caution">
    <text evidence="3">The sequence shown here is derived from an EMBL/GenBank/DDBJ whole genome shotgun (WGS) entry which is preliminary data.</text>
</comment>
<dbReference type="InterPro" id="IPR011032">
    <property type="entry name" value="GroES-like_sf"/>
</dbReference>
<dbReference type="InterPro" id="IPR013154">
    <property type="entry name" value="ADH-like_N"/>
</dbReference>
<dbReference type="SUPFAM" id="SSF50129">
    <property type="entry name" value="GroES-like"/>
    <property type="match status" value="1"/>
</dbReference>
<evidence type="ECO:0000313" key="4">
    <source>
        <dbReference type="Proteomes" id="UP000637002"/>
    </source>
</evidence>
<keyword evidence="4" id="KW-1185">Reference proteome</keyword>
<evidence type="ECO:0000256" key="1">
    <source>
        <dbReference type="ARBA" id="ARBA00022857"/>
    </source>
</evidence>
<dbReference type="InterPro" id="IPR051603">
    <property type="entry name" value="Zinc-ADH_QOR/CCCR"/>
</dbReference>
<dbReference type="NCBIfam" id="TIGR01751">
    <property type="entry name" value="crot-CoA-red"/>
    <property type="match status" value="1"/>
</dbReference>
<feature type="domain" description="Enoyl reductase (ER)" evidence="2">
    <location>
        <begin position="45"/>
        <end position="396"/>
    </location>
</feature>
<protein>
    <submittedName>
        <fullName evidence="3">Crotonyl-CoA reductase</fullName>
    </submittedName>
</protein>
<name>A0A916TXL8_9HYPH</name>
<dbReference type="RefSeq" id="WP_188607719.1">
    <property type="nucleotide sequence ID" value="NZ_BMGG01000001.1"/>
</dbReference>
<evidence type="ECO:0000313" key="3">
    <source>
        <dbReference type="EMBL" id="GGC50654.1"/>
    </source>
</evidence>
<dbReference type="PANTHER" id="PTHR44154">
    <property type="entry name" value="QUINONE OXIDOREDUCTASE"/>
    <property type="match status" value="1"/>
</dbReference>
<keyword evidence="1" id="KW-0521">NADP</keyword>
<accession>A0A916TXL8</accession>
<dbReference type="Gene3D" id="3.40.50.720">
    <property type="entry name" value="NAD(P)-binding Rossmann-like Domain"/>
    <property type="match status" value="1"/>
</dbReference>
<dbReference type="EMBL" id="BMGG01000001">
    <property type="protein sequence ID" value="GGC50654.1"/>
    <property type="molecule type" value="Genomic_DNA"/>
</dbReference>
<dbReference type="SMART" id="SM00829">
    <property type="entry name" value="PKS_ER"/>
    <property type="match status" value="1"/>
</dbReference>
<proteinExistence type="predicted"/>
<dbReference type="InterPro" id="IPR036291">
    <property type="entry name" value="NAD(P)-bd_dom_sf"/>
</dbReference>
<dbReference type="Pfam" id="PF08240">
    <property type="entry name" value="ADH_N"/>
    <property type="match status" value="1"/>
</dbReference>
<dbReference type="GO" id="GO:0043880">
    <property type="term" value="F:crotonyl-CoA reductase activity"/>
    <property type="evidence" value="ECO:0007669"/>
    <property type="project" value="InterPro"/>
</dbReference>
<gene>
    <name evidence="3" type="primary">ccr</name>
    <name evidence="3" type="ORF">GCM10010994_07250</name>
</gene>
<sequence>MSAVHKLKSDAAKGHYAMGEVPPLGHVPETMTAWVVRKDRHGPPETAMQIETIPTWSIGEDEVLVYVMAAGVNYNGVWAALGEPISPLDVHKIPYHVAGSDASGVVWAVGSKVKRWKVGDEVVVHCNQDDGDDEECNGGDPMFSPSQRIWGYETPDGSFAQFCRVQSRQLMPKPRHLTWEEAASYTLTLATAYRMLFGHAPHTVKPGDNVLVWGASGGLGVFGVQLCAASGANAIGVISDESKRDYVMQLGAKGVINRKEFDCWGQMPKVNSPEYNAWLKNARGFGKAIWDITGKKDVDIIFEHPGEATFPVSALVVKRGGMVVFCAGTSGFNITFDARYVWMRQKRIQGSHFAHLKQAAAANQFVLDQRIDPCMSEVFPWAEIPLAHTKMWKNQHAPGNMSVLVNAPRTGLRTFEDVVEAAG</sequence>
<dbReference type="InterPro" id="IPR013149">
    <property type="entry name" value="ADH-like_C"/>
</dbReference>
<evidence type="ECO:0000259" key="2">
    <source>
        <dbReference type="SMART" id="SM00829"/>
    </source>
</evidence>
<organism evidence="3 4">
    <name type="scientific">Chelatococcus reniformis</name>
    <dbReference type="NCBI Taxonomy" id="1494448"/>
    <lineage>
        <taxon>Bacteria</taxon>
        <taxon>Pseudomonadati</taxon>
        <taxon>Pseudomonadota</taxon>
        <taxon>Alphaproteobacteria</taxon>
        <taxon>Hyphomicrobiales</taxon>
        <taxon>Chelatococcaceae</taxon>
        <taxon>Chelatococcus</taxon>
    </lineage>
</organism>